<feature type="signal peptide" evidence="2">
    <location>
        <begin position="1"/>
        <end position="22"/>
    </location>
</feature>
<organism evidence="3 4">
    <name type="scientific">Cinnamomum micranthum f. kanehirae</name>
    <dbReference type="NCBI Taxonomy" id="337451"/>
    <lineage>
        <taxon>Eukaryota</taxon>
        <taxon>Viridiplantae</taxon>
        <taxon>Streptophyta</taxon>
        <taxon>Embryophyta</taxon>
        <taxon>Tracheophyta</taxon>
        <taxon>Spermatophyta</taxon>
        <taxon>Magnoliopsida</taxon>
        <taxon>Magnoliidae</taxon>
        <taxon>Laurales</taxon>
        <taxon>Lauraceae</taxon>
        <taxon>Cinnamomum</taxon>
    </lineage>
</organism>
<dbReference type="AlphaFoldDB" id="A0A3S3MA03"/>
<name>A0A3S3MA03_9MAGN</name>
<comment type="caution">
    <text evidence="3">The sequence shown here is derived from an EMBL/GenBank/DDBJ whole genome shotgun (WGS) entry which is preliminary data.</text>
</comment>
<evidence type="ECO:0000256" key="1">
    <source>
        <dbReference type="SAM" id="Phobius"/>
    </source>
</evidence>
<feature type="chain" id="PRO_5018643941" evidence="2">
    <location>
        <begin position="23"/>
        <end position="301"/>
    </location>
</feature>
<feature type="transmembrane region" description="Helical" evidence="1">
    <location>
        <begin position="199"/>
        <end position="216"/>
    </location>
</feature>
<accession>A0A3S3MA03</accession>
<dbReference type="Gene3D" id="3.40.30.10">
    <property type="entry name" value="Glutaredoxin"/>
    <property type="match status" value="1"/>
</dbReference>
<evidence type="ECO:0000313" key="4">
    <source>
        <dbReference type="Proteomes" id="UP000283530"/>
    </source>
</evidence>
<keyword evidence="1" id="KW-0472">Membrane</keyword>
<keyword evidence="1" id="KW-1133">Transmembrane helix</keyword>
<dbReference type="InterPro" id="IPR044794">
    <property type="entry name" value="APRL5/7"/>
</dbReference>
<keyword evidence="4" id="KW-1185">Reference proteome</keyword>
<evidence type="ECO:0000313" key="3">
    <source>
        <dbReference type="EMBL" id="RWR72640.1"/>
    </source>
</evidence>
<proteinExistence type="predicted"/>
<sequence length="301" mass="34048">MAASAQIHLLLLLLLFFSFFSALRFAAASSLCPLQSTFFITDIQSQCPLLSISPSTPMQVDGESLNRVLSSKQGNTYTAVLFYASWCPFSRGTLSTFDVLSSMFPQMTHLVVEESSVLPIVFSRYGVHSLPAILIANQTTKVRYHGSKDLSSLVHFYKRITGFEPVQYIVLDQPSSWEREKPFLLWNGPPREFFRREPYLAFSLLFLCLKLFLYFFPGMLSRLRAFWVAYGWHLNLGIFGETSQLLGRVLNVVNLKMAWNELKMCKARRLHNGAKNARVWASSLTSVSLGESSSVRPSLDS</sequence>
<dbReference type="InterPro" id="IPR036249">
    <property type="entry name" value="Thioredoxin-like_sf"/>
</dbReference>
<dbReference type="OrthoDB" id="1899781at2759"/>
<dbReference type="Proteomes" id="UP000283530">
    <property type="component" value="Unassembled WGS sequence"/>
</dbReference>
<dbReference type="EMBL" id="QPKB01000001">
    <property type="protein sequence ID" value="RWR72640.1"/>
    <property type="molecule type" value="Genomic_DNA"/>
</dbReference>
<reference evidence="3 4" key="1">
    <citation type="journal article" date="2019" name="Nat. Plants">
        <title>Stout camphor tree genome fills gaps in understanding of flowering plant genome evolution.</title>
        <authorList>
            <person name="Chaw S.M."/>
            <person name="Liu Y.C."/>
            <person name="Wu Y.W."/>
            <person name="Wang H.Y."/>
            <person name="Lin C.I."/>
            <person name="Wu C.S."/>
            <person name="Ke H.M."/>
            <person name="Chang L.Y."/>
            <person name="Hsu C.Y."/>
            <person name="Yang H.T."/>
            <person name="Sudianto E."/>
            <person name="Hsu M.H."/>
            <person name="Wu K.P."/>
            <person name="Wang L.N."/>
            <person name="Leebens-Mack J.H."/>
            <person name="Tsai I.J."/>
        </authorList>
    </citation>
    <scope>NUCLEOTIDE SEQUENCE [LARGE SCALE GENOMIC DNA]</scope>
    <source>
        <strain evidence="4">cv. Chaw 1501</strain>
        <tissue evidence="3">Young leaves</tissue>
    </source>
</reference>
<dbReference type="SUPFAM" id="SSF52833">
    <property type="entry name" value="Thioredoxin-like"/>
    <property type="match status" value="1"/>
</dbReference>
<dbReference type="PANTHER" id="PTHR47126">
    <property type="entry name" value="5'-ADENYLYLSULFATE REDUCTASE-LIKE 7"/>
    <property type="match status" value="1"/>
</dbReference>
<protein>
    <submittedName>
        <fullName evidence="3">Thioredoxin-like protein fold</fullName>
    </submittedName>
</protein>
<evidence type="ECO:0000256" key="2">
    <source>
        <dbReference type="SAM" id="SignalP"/>
    </source>
</evidence>
<gene>
    <name evidence="3" type="ORF">CKAN_00087700</name>
</gene>
<keyword evidence="1" id="KW-0812">Transmembrane</keyword>
<dbReference type="PANTHER" id="PTHR47126:SF3">
    <property type="entry name" value="5'-ADENYLYLSULFATE REDUCTASE-LIKE 5"/>
    <property type="match status" value="1"/>
</dbReference>
<keyword evidence="2" id="KW-0732">Signal</keyword>